<name>A0A370G3C1_9COXI</name>
<accession>A0A370G3C1</accession>
<gene>
    <name evidence="1" type="ORF">C8D86_1337</name>
</gene>
<organism evidence="1 2">
    <name type="scientific">Aquicella lusitana</name>
    <dbReference type="NCBI Taxonomy" id="254246"/>
    <lineage>
        <taxon>Bacteria</taxon>
        <taxon>Pseudomonadati</taxon>
        <taxon>Pseudomonadota</taxon>
        <taxon>Gammaproteobacteria</taxon>
        <taxon>Legionellales</taxon>
        <taxon>Coxiellaceae</taxon>
        <taxon>Aquicella</taxon>
    </lineage>
</organism>
<sequence>MESEHKENEPTLEEDDGPHLSDLIIASHDFLQQQINLLDQLPERDYSWNAFFKSTWNRSWKRHPVLSGVSAATLYTAASYELLDLLNQFVSPYVDELLHADTTGWGMKEMLKVGGAAIGFAVAAGVIYISRPKTASALSEQEAKSDSVVRIDIIGTDENEKAPLLQKEMTNRHRISPMCC</sequence>
<reference evidence="1 2" key="1">
    <citation type="submission" date="2018-07" db="EMBL/GenBank/DDBJ databases">
        <title>Genomic Encyclopedia of Type Strains, Phase IV (KMG-IV): sequencing the most valuable type-strain genomes for metagenomic binning, comparative biology and taxonomic classification.</title>
        <authorList>
            <person name="Goeker M."/>
        </authorList>
    </citation>
    <scope>NUCLEOTIDE SEQUENCE [LARGE SCALE GENOMIC DNA]</scope>
    <source>
        <strain evidence="1 2">DSM 16500</strain>
    </source>
</reference>
<dbReference type="AlphaFoldDB" id="A0A370G3C1"/>
<dbReference type="RefSeq" id="WP_114835351.1">
    <property type="nucleotide sequence ID" value="NZ_LR699114.1"/>
</dbReference>
<keyword evidence="2" id="KW-1185">Reference proteome</keyword>
<protein>
    <submittedName>
        <fullName evidence="1">Uncharacterized protein</fullName>
    </submittedName>
</protein>
<evidence type="ECO:0000313" key="1">
    <source>
        <dbReference type="EMBL" id="RDI38367.1"/>
    </source>
</evidence>
<evidence type="ECO:0000313" key="2">
    <source>
        <dbReference type="Proteomes" id="UP000254720"/>
    </source>
</evidence>
<dbReference type="EMBL" id="QQAX01000033">
    <property type="protein sequence ID" value="RDI38367.1"/>
    <property type="molecule type" value="Genomic_DNA"/>
</dbReference>
<comment type="caution">
    <text evidence="1">The sequence shown here is derived from an EMBL/GenBank/DDBJ whole genome shotgun (WGS) entry which is preliminary data.</text>
</comment>
<proteinExistence type="predicted"/>
<dbReference type="Proteomes" id="UP000254720">
    <property type="component" value="Unassembled WGS sequence"/>
</dbReference>